<reference evidence="1 2" key="1">
    <citation type="submission" date="2016-11" db="EMBL/GenBank/DDBJ databases">
        <authorList>
            <person name="Jaros S."/>
            <person name="Januszkiewicz K."/>
            <person name="Wedrychowicz H."/>
        </authorList>
    </citation>
    <scope>NUCLEOTIDE SEQUENCE [LARGE SCALE GENOMIC DNA]</scope>
    <source>
        <strain evidence="1 2">DSM 26897</strain>
    </source>
</reference>
<evidence type="ECO:0000313" key="2">
    <source>
        <dbReference type="Proteomes" id="UP000184368"/>
    </source>
</evidence>
<dbReference type="RefSeq" id="WP_073041802.1">
    <property type="nucleotide sequence ID" value="NZ_FQUO01000005.1"/>
</dbReference>
<sequence>MFEIKLSFPSAGSMLRFIVAEEVIQVALSDSEHAIYGHFSQQQLVSACAFFGASAMYASSSLDASFQFSR</sequence>
<gene>
    <name evidence="1" type="ORF">SAMN05444008_105109</name>
</gene>
<name>A0A1M4Z7H4_9BACT</name>
<organism evidence="1 2">
    <name type="scientific">Cnuella takakiae</name>
    <dbReference type="NCBI Taxonomy" id="1302690"/>
    <lineage>
        <taxon>Bacteria</taxon>
        <taxon>Pseudomonadati</taxon>
        <taxon>Bacteroidota</taxon>
        <taxon>Chitinophagia</taxon>
        <taxon>Chitinophagales</taxon>
        <taxon>Chitinophagaceae</taxon>
        <taxon>Cnuella</taxon>
    </lineage>
</organism>
<dbReference type="EMBL" id="FQUO01000005">
    <property type="protein sequence ID" value="SHF13702.1"/>
    <property type="molecule type" value="Genomic_DNA"/>
</dbReference>
<evidence type="ECO:0000313" key="1">
    <source>
        <dbReference type="EMBL" id="SHF13702.1"/>
    </source>
</evidence>
<keyword evidence="2" id="KW-1185">Reference proteome</keyword>
<proteinExistence type="predicted"/>
<dbReference type="Proteomes" id="UP000184368">
    <property type="component" value="Unassembled WGS sequence"/>
</dbReference>
<dbReference type="AlphaFoldDB" id="A0A1M4Z7H4"/>
<accession>A0A1M4Z7H4</accession>
<protein>
    <submittedName>
        <fullName evidence="1">Uncharacterized protein</fullName>
    </submittedName>
</protein>